<evidence type="ECO:0000313" key="2">
    <source>
        <dbReference type="Proteomes" id="UP000320055"/>
    </source>
</evidence>
<protein>
    <submittedName>
        <fullName evidence="1">Uncharacterized protein</fullName>
    </submittedName>
</protein>
<organism evidence="1 2">
    <name type="scientific">Hyella patelloides LEGE 07179</name>
    <dbReference type="NCBI Taxonomy" id="945734"/>
    <lineage>
        <taxon>Bacteria</taxon>
        <taxon>Bacillati</taxon>
        <taxon>Cyanobacteriota</taxon>
        <taxon>Cyanophyceae</taxon>
        <taxon>Pleurocapsales</taxon>
        <taxon>Hyellaceae</taxon>
        <taxon>Hyella</taxon>
    </lineage>
</organism>
<evidence type="ECO:0000313" key="1">
    <source>
        <dbReference type="EMBL" id="VEP11976.1"/>
    </source>
</evidence>
<accession>A0A563VKH6</accession>
<gene>
    <name evidence="1" type="ORF">H1P_1290016</name>
</gene>
<dbReference type="AlphaFoldDB" id="A0A563VKH6"/>
<reference evidence="1 2" key="1">
    <citation type="submission" date="2019-01" db="EMBL/GenBank/DDBJ databases">
        <authorList>
            <person name="Brito A."/>
        </authorList>
    </citation>
    <scope>NUCLEOTIDE SEQUENCE [LARGE SCALE GENOMIC DNA]</scope>
    <source>
        <strain evidence="1">1</strain>
    </source>
</reference>
<sequence>MAQGFSISKLSSYQVFDLCYILISLENLENHNISDFIGYV</sequence>
<keyword evidence="2" id="KW-1185">Reference proteome</keyword>
<proteinExistence type="predicted"/>
<dbReference type="EMBL" id="CAACVJ010000034">
    <property type="protein sequence ID" value="VEP11976.1"/>
    <property type="molecule type" value="Genomic_DNA"/>
</dbReference>
<name>A0A563VKH6_9CYAN</name>
<dbReference type="Proteomes" id="UP000320055">
    <property type="component" value="Unassembled WGS sequence"/>
</dbReference>